<comment type="caution">
    <text evidence="1">The sequence shown here is derived from an EMBL/GenBank/DDBJ whole genome shotgun (WGS) entry which is preliminary data.</text>
</comment>
<dbReference type="EMBL" id="JAGETO010000060">
    <property type="protein sequence ID" value="MBO2029372.1"/>
    <property type="molecule type" value="Genomic_DNA"/>
</dbReference>
<dbReference type="Proteomes" id="UP000664620">
    <property type="component" value="Unassembled WGS sequence"/>
</dbReference>
<reference evidence="1" key="1">
    <citation type="submission" date="2021-03" db="EMBL/GenBank/DDBJ databases">
        <title>Molecular epidemiology and mechanisms of colistin and carbapenem resistance in Enterobacteriaceae from clinical isolates, the environment and porcine samples in Pretoria, South Africa.</title>
        <authorList>
            <person name="Bogoshi D."/>
            <person name="Mbelle N.M."/>
            <person name="Naidoo V."/>
            <person name="Osei Sekyere J."/>
        </authorList>
    </citation>
    <scope>NUCLEOTIDE SEQUENCE</scope>
    <source>
        <strain evidence="1">C034</strain>
    </source>
</reference>
<proteinExistence type="predicted"/>
<accession>A0A939NUK1</accession>
<name>A0A939NUK1_KLEPN</name>
<protein>
    <submittedName>
        <fullName evidence="1">Uncharacterized protein</fullName>
    </submittedName>
</protein>
<organism evidence="1 2">
    <name type="scientific">Klebsiella pneumoniae</name>
    <dbReference type="NCBI Taxonomy" id="573"/>
    <lineage>
        <taxon>Bacteria</taxon>
        <taxon>Pseudomonadati</taxon>
        <taxon>Pseudomonadota</taxon>
        <taxon>Gammaproteobacteria</taxon>
        <taxon>Enterobacterales</taxon>
        <taxon>Enterobacteriaceae</taxon>
        <taxon>Klebsiella/Raoultella group</taxon>
        <taxon>Klebsiella</taxon>
        <taxon>Klebsiella pneumoniae complex</taxon>
    </lineage>
</organism>
<sequence>MAYYADIPAGAGPRYWIGDEYGWRGTGLIYYGTQNFEIGGFKLQNVKTGERISGMVLKMAISMILTCGNRTKTATGSISPTVPAICGYDKFSAMHDDCLAMVNSDDSRIQYRQCPDGRFNTPVDLPNLSLLVRVGGK</sequence>
<evidence type="ECO:0000313" key="1">
    <source>
        <dbReference type="EMBL" id="MBO2029372.1"/>
    </source>
</evidence>
<evidence type="ECO:0000313" key="2">
    <source>
        <dbReference type="Proteomes" id="UP000664620"/>
    </source>
</evidence>
<gene>
    <name evidence="1" type="ORF">J4734_16315</name>
</gene>
<dbReference type="AlphaFoldDB" id="A0A939NUK1"/>